<name>X1KZ89_9ZZZZ</name>
<accession>X1KZ89</accession>
<sequence length="52" mass="6078">MLLMKKRFFPAIRRGEKTTTLRYWRWRHVGAGQVHTVPGLGKVRIDSAEAVR</sequence>
<feature type="non-terminal residue" evidence="1">
    <location>
        <position position="52"/>
    </location>
</feature>
<protein>
    <recommendedName>
        <fullName evidence="2">ASCH domain-containing protein</fullName>
    </recommendedName>
</protein>
<reference evidence="1" key="1">
    <citation type="journal article" date="2014" name="Front. Microbiol.">
        <title>High frequency of phylogenetically diverse reductive dehalogenase-homologous genes in deep subseafloor sedimentary metagenomes.</title>
        <authorList>
            <person name="Kawai M."/>
            <person name="Futagami T."/>
            <person name="Toyoda A."/>
            <person name="Takaki Y."/>
            <person name="Nishi S."/>
            <person name="Hori S."/>
            <person name="Arai W."/>
            <person name="Tsubouchi T."/>
            <person name="Morono Y."/>
            <person name="Uchiyama I."/>
            <person name="Ito T."/>
            <person name="Fujiyama A."/>
            <person name="Inagaki F."/>
            <person name="Takami H."/>
        </authorList>
    </citation>
    <scope>NUCLEOTIDE SEQUENCE</scope>
    <source>
        <strain evidence="1">Expedition CK06-06</strain>
    </source>
</reference>
<evidence type="ECO:0000313" key="1">
    <source>
        <dbReference type="EMBL" id="GAH87278.1"/>
    </source>
</evidence>
<comment type="caution">
    <text evidence="1">The sequence shown here is derived from an EMBL/GenBank/DDBJ whole genome shotgun (WGS) entry which is preliminary data.</text>
</comment>
<organism evidence="1">
    <name type="scientific">marine sediment metagenome</name>
    <dbReference type="NCBI Taxonomy" id="412755"/>
    <lineage>
        <taxon>unclassified sequences</taxon>
        <taxon>metagenomes</taxon>
        <taxon>ecological metagenomes</taxon>
    </lineage>
</organism>
<dbReference type="InterPro" id="IPR015947">
    <property type="entry name" value="PUA-like_sf"/>
</dbReference>
<dbReference type="EMBL" id="BARU01036046">
    <property type="protein sequence ID" value="GAH87278.1"/>
    <property type="molecule type" value="Genomic_DNA"/>
</dbReference>
<dbReference type="AlphaFoldDB" id="X1KZ89"/>
<dbReference type="SUPFAM" id="SSF88697">
    <property type="entry name" value="PUA domain-like"/>
    <property type="match status" value="1"/>
</dbReference>
<evidence type="ECO:0008006" key="2">
    <source>
        <dbReference type="Google" id="ProtNLM"/>
    </source>
</evidence>
<proteinExistence type="predicted"/>
<gene>
    <name evidence="1" type="ORF">S03H2_56363</name>
</gene>